<dbReference type="EMBL" id="BARV01026229">
    <property type="protein sequence ID" value="GAI38565.1"/>
    <property type="molecule type" value="Genomic_DNA"/>
</dbReference>
<evidence type="ECO:0000259" key="2">
    <source>
        <dbReference type="Pfam" id="PF05193"/>
    </source>
</evidence>
<dbReference type="PANTHER" id="PTHR11851">
    <property type="entry name" value="METALLOPROTEASE"/>
    <property type="match status" value="1"/>
</dbReference>
<feature type="non-terminal residue" evidence="3">
    <location>
        <position position="195"/>
    </location>
</feature>
<protein>
    <recommendedName>
        <fullName evidence="2">Peptidase M16 C-terminal domain-containing protein</fullName>
    </recommendedName>
</protein>
<reference evidence="3" key="1">
    <citation type="journal article" date="2014" name="Front. Microbiol.">
        <title>High frequency of phylogenetically diverse reductive dehalogenase-homologous genes in deep subseafloor sedimentary metagenomes.</title>
        <authorList>
            <person name="Kawai M."/>
            <person name="Futagami T."/>
            <person name="Toyoda A."/>
            <person name="Takaki Y."/>
            <person name="Nishi S."/>
            <person name="Hori S."/>
            <person name="Arai W."/>
            <person name="Tsubouchi T."/>
            <person name="Morono Y."/>
            <person name="Uchiyama I."/>
            <person name="Ito T."/>
            <person name="Fujiyama A."/>
            <person name="Inagaki F."/>
            <person name="Takami H."/>
        </authorList>
    </citation>
    <scope>NUCLEOTIDE SEQUENCE</scope>
    <source>
        <strain evidence="3">Expedition CK06-06</strain>
    </source>
</reference>
<dbReference type="InterPro" id="IPR050361">
    <property type="entry name" value="MPP/UQCRC_Complex"/>
</dbReference>
<sequence>MPTSRLRKFYEDFYWPSNATLVVVGDFDKRETLAMIESRFGSLPTSTTPLPPVYTTEPPQEGERRFVVSRGKDLARVMLAFHTPKGLDRATFPLDVLAKVLGGSRKSSRLYKRLVETGLASECYAMNYTLKDPGLFMVSATLQPGIDPNKVEDAIEDELAKVVDRKITDAELTSAVRALSKGFRLSLSERVRERI</sequence>
<proteinExistence type="inferred from homology"/>
<dbReference type="SUPFAM" id="SSF63411">
    <property type="entry name" value="LuxS/MPP-like metallohydrolase"/>
    <property type="match status" value="2"/>
</dbReference>
<dbReference type="InterPro" id="IPR007863">
    <property type="entry name" value="Peptidase_M16_C"/>
</dbReference>
<gene>
    <name evidence="3" type="ORF">S06H3_42424</name>
</gene>
<feature type="domain" description="Peptidase M16 C-terminal" evidence="2">
    <location>
        <begin position="5"/>
        <end position="179"/>
    </location>
</feature>
<comment type="similarity">
    <text evidence="1">Belongs to the peptidase M16 family.</text>
</comment>
<evidence type="ECO:0000256" key="1">
    <source>
        <dbReference type="ARBA" id="ARBA00007261"/>
    </source>
</evidence>
<dbReference type="Pfam" id="PF05193">
    <property type="entry name" value="Peptidase_M16_C"/>
    <property type="match status" value="1"/>
</dbReference>
<accession>X1PHR0</accession>
<dbReference type="InterPro" id="IPR011249">
    <property type="entry name" value="Metalloenz_LuxS/M16"/>
</dbReference>
<dbReference type="GO" id="GO:0046872">
    <property type="term" value="F:metal ion binding"/>
    <property type="evidence" value="ECO:0007669"/>
    <property type="project" value="InterPro"/>
</dbReference>
<comment type="caution">
    <text evidence="3">The sequence shown here is derived from an EMBL/GenBank/DDBJ whole genome shotgun (WGS) entry which is preliminary data.</text>
</comment>
<name>X1PHR0_9ZZZZ</name>
<dbReference type="AlphaFoldDB" id="X1PHR0"/>
<evidence type="ECO:0000313" key="3">
    <source>
        <dbReference type="EMBL" id="GAI38565.1"/>
    </source>
</evidence>
<dbReference type="PANTHER" id="PTHR11851:SF49">
    <property type="entry name" value="MITOCHONDRIAL-PROCESSING PEPTIDASE SUBUNIT ALPHA"/>
    <property type="match status" value="1"/>
</dbReference>
<dbReference type="Gene3D" id="3.30.830.10">
    <property type="entry name" value="Metalloenzyme, LuxS/M16 peptidase-like"/>
    <property type="match status" value="2"/>
</dbReference>
<organism evidence="3">
    <name type="scientific">marine sediment metagenome</name>
    <dbReference type="NCBI Taxonomy" id="412755"/>
    <lineage>
        <taxon>unclassified sequences</taxon>
        <taxon>metagenomes</taxon>
        <taxon>ecological metagenomes</taxon>
    </lineage>
</organism>